<dbReference type="AlphaFoldDB" id="I4B6Q5"/>
<dbReference type="PATRIC" id="fig|869212.3.peg.2331"/>
<reference evidence="1 2" key="1">
    <citation type="submission" date="2012-06" db="EMBL/GenBank/DDBJ databases">
        <title>The complete chromosome of genome of Turneriella parva DSM 21527.</title>
        <authorList>
            <consortium name="US DOE Joint Genome Institute (JGI-PGF)"/>
            <person name="Lucas S."/>
            <person name="Han J."/>
            <person name="Lapidus A."/>
            <person name="Bruce D."/>
            <person name="Goodwin L."/>
            <person name="Pitluck S."/>
            <person name="Peters L."/>
            <person name="Kyrpides N."/>
            <person name="Mavromatis K."/>
            <person name="Ivanova N."/>
            <person name="Mikhailova N."/>
            <person name="Chertkov O."/>
            <person name="Detter J.C."/>
            <person name="Tapia R."/>
            <person name="Han C."/>
            <person name="Land M."/>
            <person name="Hauser L."/>
            <person name="Markowitz V."/>
            <person name="Cheng J.-F."/>
            <person name="Hugenholtz P."/>
            <person name="Woyke T."/>
            <person name="Wu D."/>
            <person name="Gronow S."/>
            <person name="Wellnitz S."/>
            <person name="Brambilla E."/>
            <person name="Klenk H.-P."/>
            <person name="Eisen J.A."/>
        </authorList>
    </citation>
    <scope>NUCLEOTIDE SEQUENCE [LARGE SCALE GENOMIC DNA]</scope>
    <source>
        <strain evidence="2">ATCC BAA-1111 / DSM 21527 / NCTC 11395 / H</strain>
    </source>
</reference>
<accession>I4B6Q5</accession>
<dbReference type="Gene3D" id="3.10.20.860">
    <property type="match status" value="1"/>
</dbReference>
<dbReference type="InterPro" id="IPR022453">
    <property type="entry name" value="Znf_MqsA-type"/>
</dbReference>
<dbReference type="RefSeq" id="WP_014803468.1">
    <property type="nucleotide sequence ID" value="NC_018020.1"/>
</dbReference>
<dbReference type="STRING" id="869212.Turpa_2318"/>
<dbReference type="OrthoDB" id="9812340at2"/>
<dbReference type="KEGG" id="tpx:Turpa_2318"/>
<evidence type="ECO:0000313" key="1">
    <source>
        <dbReference type="EMBL" id="AFM12962.1"/>
    </source>
</evidence>
<dbReference type="EMBL" id="CP002959">
    <property type="protein sequence ID" value="AFM12962.1"/>
    <property type="molecule type" value="Genomic_DNA"/>
</dbReference>
<protein>
    <recommendedName>
        <fullName evidence="3">Zinc finger, YgiT-type</fullName>
    </recommendedName>
</protein>
<dbReference type="HOGENOM" id="CLU_174612_4_1_12"/>
<dbReference type="CDD" id="cd12870">
    <property type="entry name" value="MqsA"/>
    <property type="match status" value="1"/>
</dbReference>
<gene>
    <name evidence="1" type="ordered locus">Turpa_2318</name>
</gene>
<dbReference type="Proteomes" id="UP000006048">
    <property type="component" value="Chromosome"/>
</dbReference>
<keyword evidence="2" id="KW-1185">Reference proteome</keyword>
<organism evidence="1 2">
    <name type="scientific">Turneriella parva (strain ATCC BAA-1111 / DSM 21527 / NCTC 11395 / H)</name>
    <name type="common">Leptospira parva</name>
    <dbReference type="NCBI Taxonomy" id="869212"/>
    <lineage>
        <taxon>Bacteria</taxon>
        <taxon>Pseudomonadati</taxon>
        <taxon>Spirochaetota</taxon>
        <taxon>Spirochaetia</taxon>
        <taxon>Leptospirales</taxon>
        <taxon>Leptospiraceae</taxon>
        <taxon>Turneriella</taxon>
    </lineage>
</organism>
<evidence type="ECO:0008006" key="3">
    <source>
        <dbReference type="Google" id="ProtNLM"/>
    </source>
</evidence>
<evidence type="ECO:0000313" key="2">
    <source>
        <dbReference type="Proteomes" id="UP000006048"/>
    </source>
</evidence>
<sequence length="76" mass="8256">MKGCQICKTGVLHPSHANVNLNRGETVVIIKQVPANVCDNCGEYYLDEPATKRVLEIAEAAVKSGAEVEIKRYQAA</sequence>
<name>I4B6Q5_TURPD</name>
<dbReference type="NCBIfam" id="TIGR03831">
    <property type="entry name" value="YgiT_finger"/>
    <property type="match status" value="1"/>
</dbReference>
<proteinExistence type="predicted"/>